<dbReference type="PROSITE" id="PS00455">
    <property type="entry name" value="AMP_BINDING"/>
    <property type="match status" value="1"/>
</dbReference>
<sequence>MILSPLFFEILSCLSKCCAYLKAIVSFRKISSTQKKEAEELGVSCFSWEEFSQLGSLDCELHPKQKSDICTIMYTSGTTGDPKGVF</sequence>
<dbReference type="GO" id="GO:0010143">
    <property type="term" value="P:cutin biosynthetic process"/>
    <property type="evidence" value="ECO:0007669"/>
    <property type="project" value="TreeGrafter"/>
</dbReference>
<reference evidence="3" key="1">
    <citation type="submission" date="2022-02" db="EMBL/GenBank/DDBJ databases">
        <authorList>
            <person name="Henning P.M."/>
            <person name="McCubbin A.G."/>
            <person name="Shore J.S."/>
        </authorList>
    </citation>
    <scope>NUCLEOTIDE SEQUENCE</scope>
    <source>
        <strain evidence="3">F60SS</strain>
        <tissue evidence="3">Leaves</tissue>
    </source>
</reference>
<dbReference type="EMBL" id="JAKUCV010004237">
    <property type="protein sequence ID" value="KAJ4836067.1"/>
    <property type="molecule type" value="Genomic_DNA"/>
</dbReference>
<keyword evidence="4" id="KW-1185">Reference proteome</keyword>
<dbReference type="Pfam" id="PF00501">
    <property type="entry name" value="AMP-binding"/>
    <property type="match status" value="1"/>
</dbReference>
<dbReference type="AlphaFoldDB" id="A0A9Q0FR56"/>
<dbReference type="GO" id="GO:0004467">
    <property type="term" value="F:long-chain fatty acid-CoA ligase activity"/>
    <property type="evidence" value="ECO:0007669"/>
    <property type="project" value="TreeGrafter"/>
</dbReference>
<keyword evidence="1" id="KW-0732">Signal</keyword>
<dbReference type="InterPro" id="IPR000873">
    <property type="entry name" value="AMP-dep_synth/lig_dom"/>
</dbReference>
<feature type="chain" id="PRO_5040275494" evidence="1">
    <location>
        <begin position="20"/>
        <end position="86"/>
    </location>
</feature>
<evidence type="ECO:0000313" key="4">
    <source>
        <dbReference type="Proteomes" id="UP001141552"/>
    </source>
</evidence>
<dbReference type="InterPro" id="IPR042099">
    <property type="entry name" value="ANL_N_sf"/>
</dbReference>
<protein>
    <submittedName>
        <fullName evidence="3">Eukaryotic long-chain fatty acid CoA synthetase (LC-FACS)</fullName>
    </submittedName>
</protein>
<dbReference type="PANTHER" id="PTHR43272:SF4">
    <property type="entry name" value="LONG CHAIN ACYL-COA SYNTHETASE 2"/>
    <property type="match status" value="1"/>
</dbReference>
<dbReference type="GO" id="GO:0016020">
    <property type="term" value="C:membrane"/>
    <property type="evidence" value="ECO:0007669"/>
    <property type="project" value="TreeGrafter"/>
</dbReference>
<gene>
    <name evidence="3" type="primary">LACS2_3</name>
    <name evidence="3" type="ORF">Tsubulata_008970</name>
</gene>
<organism evidence="3 4">
    <name type="scientific">Turnera subulata</name>
    <dbReference type="NCBI Taxonomy" id="218843"/>
    <lineage>
        <taxon>Eukaryota</taxon>
        <taxon>Viridiplantae</taxon>
        <taxon>Streptophyta</taxon>
        <taxon>Embryophyta</taxon>
        <taxon>Tracheophyta</taxon>
        <taxon>Spermatophyta</taxon>
        <taxon>Magnoliopsida</taxon>
        <taxon>eudicotyledons</taxon>
        <taxon>Gunneridae</taxon>
        <taxon>Pentapetalae</taxon>
        <taxon>rosids</taxon>
        <taxon>fabids</taxon>
        <taxon>Malpighiales</taxon>
        <taxon>Passifloraceae</taxon>
        <taxon>Turnera</taxon>
    </lineage>
</organism>
<feature type="signal peptide" evidence="1">
    <location>
        <begin position="1"/>
        <end position="19"/>
    </location>
</feature>
<dbReference type="Gene3D" id="3.40.50.12780">
    <property type="entry name" value="N-terminal domain of ligase-like"/>
    <property type="match status" value="1"/>
</dbReference>
<name>A0A9Q0FR56_9ROSI</name>
<accession>A0A9Q0FR56</accession>
<dbReference type="GO" id="GO:0005783">
    <property type="term" value="C:endoplasmic reticulum"/>
    <property type="evidence" value="ECO:0007669"/>
    <property type="project" value="TreeGrafter"/>
</dbReference>
<dbReference type="Proteomes" id="UP001141552">
    <property type="component" value="Unassembled WGS sequence"/>
</dbReference>
<dbReference type="GO" id="GO:0010025">
    <property type="term" value="P:wax biosynthetic process"/>
    <property type="evidence" value="ECO:0007669"/>
    <property type="project" value="TreeGrafter"/>
</dbReference>
<dbReference type="SUPFAM" id="SSF56801">
    <property type="entry name" value="Acetyl-CoA synthetase-like"/>
    <property type="match status" value="1"/>
</dbReference>
<dbReference type="OrthoDB" id="1742787at2759"/>
<evidence type="ECO:0000256" key="1">
    <source>
        <dbReference type="SAM" id="SignalP"/>
    </source>
</evidence>
<comment type="caution">
    <text evidence="3">The sequence shown here is derived from an EMBL/GenBank/DDBJ whole genome shotgun (WGS) entry which is preliminary data.</text>
</comment>
<dbReference type="PANTHER" id="PTHR43272">
    <property type="entry name" value="LONG-CHAIN-FATTY-ACID--COA LIGASE"/>
    <property type="match status" value="1"/>
</dbReference>
<feature type="domain" description="AMP-dependent synthetase/ligase" evidence="2">
    <location>
        <begin position="43"/>
        <end position="85"/>
    </location>
</feature>
<reference evidence="3" key="2">
    <citation type="journal article" date="2023" name="Plants (Basel)">
        <title>Annotation of the Turnera subulata (Passifloraceae) Draft Genome Reveals the S-Locus Evolved after the Divergence of Turneroideae from Passifloroideae in a Stepwise Manner.</title>
        <authorList>
            <person name="Henning P.M."/>
            <person name="Roalson E.H."/>
            <person name="Mir W."/>
            <person name="McCubbin A.G."/>
            <person name="Shore J.S."/>
        </authorList>
    </citation>
    <scope>NUCLEOTIDE SEQUENCE</scope>
    <source>
        <strain evidence="3">F60SS</strain>
    </source>
</reference>
<evidence type="ECO:0000259" key="2">
    <source>
        <dbReference type="Pfam" id="PF00501"/>
    </source>
</evidence>
<proteinExistence type="predicted"/>
<dbReference type="InterPro" id="IPR020845">
    <property type="entry name" value="AMP-binding_CS"/>
</dbReference>
<evidence type="ECO:0000313" key="3">
    <source>
        <dbReference type="EMBL" id="KAJ4836067.1"/>
    </source>
</evidence>